<evidence type="ECO:0000313" key="4">
    <source>
        <dbReference type="Proteomes" id="UP000729402"/>
    </source>
</evidence>
<evidence type="ECO:0000256" key="1">
    <source>
        <dbReference type="SAM" id="MobiDB-lite"/>
    </source>
</evidence>
<feature type="region of interest" description="Disordered" evidence="1">
    <location>
        <begin position="530"/>
        <end position="550"/>
    </location>
</feature>
<dbReference type="InterPro" id="IPR058920">
    <property type="entry name" value="PAP-OAS1-bd-rel"/>
</dbReference>
<gene>
    <name evidence="3" type="ORF">GUJ93_ZPchr0012g22049</name>
</gene>
<feature type="domain" description="PAP/OAS1 substrate-binding-related" evidence="2">
    <location>
        <begin position="1"/>
        <end position="182"/>
    </location>
</feature>
<reference evidence="3" key="2">
    <citation type="submission" date="2021-02" db="EMBL/GenBank/DDBJ databases">
        <authorList>
            <person name="Kimball J.A."/>
            <person name="Haas M.W."/>
            <person name="Macchietto M."/>
            <person name="Kono T."/>
            <person name="Duquette J."/>
            <person name="Shao M."/>
        </authorList>
    </citation>
    <scope>NUCLEOTIDE SEQUENCE</scope>
    <source>
        <tissue evidence="3">Fresh leaf tissue</tissue>
    </source>
</reference>
<evidence type="ECO:0000313" key="3">
    <source>
        <dbReference type="EMBL" id="KAG8093500.1"/>
    </source>
</evidence>
<sequence length="631" mass="70363">MLIKAWCYYESRILGAHHGLISTYALEILVLYILHLFHGTLDGPLAVLYRFLDYYSKFDWDNKGISLYGPVSLSSLPDLVTDPLDTVDDGFIKREDFLKECAQWFTVSPRNSEKNSRVFSRKFFNIVDPLKQSNNLGRSVSKGNFLRIRSAFDFGARKLGKILQVPLNSTVDEVNQFFRNTLKRHCTRTRPDVQETALDFDIERADNDCSPLYSNSFGDLSDQFNNISISDSSNHDNGSLKQKGWNYMVEQNKRKSVSGGWLASNATNPVASNLTGKRNGSNSCEPVPISTTGACTLPSEEGQDVPDLFFNESENGKKAGIKYDTNLSPHGMSTIGYTSRTYQSFEGVDDDDDRGITNSKLSELTGDYITNLNNLLYAQRFHQDYPMNHYYPVGPVYYQIPSPPPARYENRRSSNGHSRNNVYGYAGANGLGPGPCPPGYFVMRPYSQIDDPMRARGTGTYFPDPNLCKERSPTGRGGRGKSHFLPHNYQRPHYYDRAEMSADLTLAEELRQEPPLQIYVPGANGLEIPSSSKIPIPSPSSEAPREVTHDSGFIHPQDKKLEFGTLGALPLEVTSQDHAIANRLDSASSSQCSAPASTMSLADNHGMGTNRMRNAQPYHLKDNGDFPPLSS</sequence>
<name>A0A8J5WMF4_ZIZPA</name>
<reference evidence="3" key="1">
    <citation type="journal article" date="2021" name="bioRxiv">
        <title>Whole Genome Assembly and Annotation of Northern Wild Rice, Zizania palustris L., Supports a Whole Genome Duplication in the Zizania Genus.</title>
        <authorList>
            <person name="Haas M."/>
            <person name="Kono T."/>
            <person name="Macchietto M."/>
            <person name="Millas R."/>
            <person name="McGilp L."/>
            <person name="Shao M."/>
            <person name="Duquette J."/>
            <person name="Hirsch C.N."/>
            <person name="Kimball J."/>
        </authorList>
    </citation>
    <scope>NUCLEOTIDE SEQUENCE</scope>
    <source>
        <tissue evidence="3">Fresh leaf tissue</tissue>
    </source>
</reference>
<dbReference type="EMBL" id="JAAALK010000080">
    <property type="protein sequence ID" value="KAG8093500.1"/>
    <property type="molecule type" value="Genomic_DNA"/>
</dbReference>
<protein>
    <recommendedName>
        <fullName evidence="2">PAP/OAS1 substrate-binding-related domain-containing protein</fullName>
    </recommendedName>
</protein>
<organism evidence="3 4">
    <name type="scientific">Zizania palustris</name>
    <name type="common">Northern wild rice</name>
    <dbReference type="NCBI Taxonomy" id="103762"/>
    <lineage>
        <taxon>Eukaryota</taxon>
        <taxon>Viridiplantae</taxon>
        <taxon>Streptophyta</taxon>
        <taxon>Embryophyta</taxon>
        <taxon>Tracheophyta</taxon>
        <taxon>Spermatophyta</taxon>
        <taxon>Magnoliopsida</taxon>
        <taxon>Liliopsida</taxon>
        <taxon>Poales</taxon>
        <taxon>Poaceae</taxon>
        <taxon>BOP clade</taxon>
        <taxon>Oryzoideae</taxon>
        <taxon>Oryzeae</taxon>
        <taxon>Zizaniinae</taxon>
        <taxon>Zizania</taxon>
    </lineage>
</organism>
<comment type="caution">
    <text evidence="3">The sequence shown here is derived from an EMBL/GenBank/DDBJ whole genome shotgun (WGS) entry which is preliminary data.</text>
</comment>
<dbReference type="OrthoDB" id="273917at2759"/>
<evidence type="ECO:0000259" key="2">
    <source>
        <dbReference type="Pfam" id="PF26180"/>
    </source>
</evidence>
<dbReference type="Proteomes" id="UP000729402">
    <property type="component" value="Unassembled WGS sequence"/>
</dbReference>
<dbReference type="PANTHER" id="PTHR45979">
    <property type="entry name" value="PAP/OAS1 SUBSTRATE-BINDING DOMAIN SUPERFAMILY"/>
    <property type="match status" value="1"/>
</dbReference>
<feature type="compositionally biased region" description="Low complexity" evidence="1">
    <location>
        <begin position="530"/>
        <end position="541"/>
    </location>
</feature>
<keyword evidence="4" id="KW-1185">Reference proteome</keyword>
<dbReference type="InterPro" id="IPR058921">
    <property type="entry name" value="PAP/OAS1-rel"/>
</dbReference>
<accession>A0A8J5WMF4</accession>
<feature type="compositionally biased region" description="Low complexity" evidence="1">
    <location>
        <begin position="586"/>
        <end position="600"/>
    </location>
</feature>
<dbReference type="Pfam" id="PF26180">
    <property type="entry name" value="PAP-OAS1"/>
    <property type="match status" value="1"/>
</dbReference>
<dbReference type="AlphaFoldDB" id="A0A8J5WMF4"/>
<feature type="region of interest" description="Disordered" evidence="1">
    <location>
        <begin position="586"/>
        <end position="631"/>
    </location>
</feature>
<feature type="region of interest" description="Disordered" evidence="1">
    <location>
        <begin position="457"/>
        <end position="488"/>
    </location>
</feature>
<proteinExistence type="predicted"/>
<dbReference type="PANTHER" id="PTHR45979:SF32">
    <property type="entry name" value="OS12G0114200 PROTEIN"/>
    <property type="match status" value="1"/>
</dbReference>